<organism evidence="6 7">
    <name type="scientific">Arthrobacter crusticola</name>
    <dbReference type="NCBI Taxonomy" id="2547960"/>
    <lineage>
        <taxon>Bacteria</taxon>
        <taxon>Bacillati</taxon>
        <taxon>Actinomycetota</taxon>
        <taxon>Actinomycetes</taxon>
        <taxon>Micrococcales</taxon>
        <taxon>Micrococcaceae</taxon>
        <taxon>Arthrobacter</taxon>
    </lineage>
</organism>
<keyword evidence="7" id="KW-1185">Reference proteome</keyword>
<dbReference type="InterPro" id="IPR009057">
    <property type="entry name" value="Homeodomain-like_sf"/>
</dbReference>
<gene>
    <name evidence="6" type="ORF">E2F48_03230</name>
</gene>
<evidence type="ECO:0000313" key="6">
    <source>
        <dbReference type="EMBL" id="TDK28309.1"/>
    </source>
</evidence>
<feature type="DNA-binding region" description="H-T-H motif" evidence="4">
    <location>
        <begin position="29"/>
        <end position="48"/>
    </location>
</feature>
<sequence length="193" mass="21903">MQVELEEPRERILSAAYRLFMKRGIRDVGVNELIREAGIAKATFYYHFPSKDDLVLAFLARREELFTDGYLVAESTRRGTTPEERLLAIFDVLDEWFHRPDYESCSYIKVLFELGYSHPLGRASAEYLAKMRVGVQTLAGEAGLTDPEGFAHAWVLLMKGAVVAAAESDLRAAQRAMPLARWLIDQHQLAVRV</sequence>
<evidence type="ECO:0000313" key="7">
    <source>
        <dbReference type="Proteomes" id="UP000295411"/>
    </source>
</evidence>
<feature type="domain" description="HTH tetR-type" evidence="5">
    <location>
        <begin position="6"/>
        <end position="66"/>
    </location>
</feature>
<dbReference type="PANTHER" id="PTHR47506:SF1">
    <property type="entry name" value="HTH-TYPE TRANSCRIPTIONAL REGULATOR YJDC"/>
    <property type="match status" value="1"/>
</dbReference>
<name>A0A4R5U3N1_9MICC</name>
<dbReference type="PRINTS" id="PR00455">
    <property type="entry name" value="HTHTETR"/>
</dbReference>
<protein>
    <submittedName>
        <fullName evidence="6">TetR/AcrR family transcriptional regulator</fullName>
    </submittedName>
</protein>
<dbReference type="SUPFAM" id="SSF46689">
    <property type="entry name" value="Homeodomain-like"/>
    <property type="match status" value="1"/>
</dbReference>
<evidence type="ECO:0000256" key="2">
    <source>
        <dbReference type="ARBA" id="ARBA00023125"/>
    </source>
</evidence>
<keyword evidence="2 4" id="KW-0238">DNA-binding</keyword>
<keyword evidence="1" id="KW-0805">Transcription regulation</keyword>
<dbReference type="Proteomes" id="UP000295411">
    <property type="component" value="Unassembled WGS sequence"/>
</dbReference>
<dbReference type="OrthoDB" id="3196926at2"/>
<comment type="caution">
    <text evidence="6">The sequence shown here is derived from an EMBL/GenBank/DDBJ whole genome shotgun (WGS) entry which is preliminary data.</text>
</comment>
<evidence type="ECO:0000256" key="4">
    <source>
        <dbReference type="PROSITE-ProRule" id="PRU00335"/>
    </source>
</evidence>
<dbReference type="SUPFAM" id="SSF48498">
    <property type="entry name" value="Tetracyclin repressor-like, C-terminal domain"/>
    <property type="match status" value="1"/>
</dbReference>
<dbReference type="PROSITE" id="PS50977">
    <property type="entry name" value="HTH_TETR_2"/>
    <property type="match status" value="1"/>
</dbReference>
<dbReference type="InterPro" id="IPR036271">
    <property type="entry name" value="Tet_transcr_reg_TetR-rel_C_sf"/>
</dbReference>
<dbReference type="Gene3D" id="1.10.357.10">
    <property type="entry name" value="Tetracycline Repressor, domain 2"/>
    <property type="match status" value="1"/>
</dbReference>
<dbReference type="GO" id="GO:0003677">
    <property type="term" value="F:DNA binding"/>
    <property type="evidence" value="ECO:0007669"/>
    <property type="project" value="UniProtKB-UniRule"/>
</dbReference>
<reference evidence="6 7" key="1">
    <citation type="submission" date="2019-03" db="EMBL/GenBank/DDBJ databases">
        <title>Arthrobacter sp. nov., an bacterium isolated from biocrust in Mu Us Desert.</title>
        <authorList>
            <person name="Lixiong L."/>
        </authorList>
    </citation>
    <scope>NUCLEOTIDE SEQUENCE [LARGE SCALE GENOMIC DNA]</scope>
    <source>
        <strain evidence="6 7">SLN-3</strain>
    </source>
</reference>
<evidence type="ECO:0000256" key="3">
    <source>
        <dbReference type="ARBA" id="ARBA00023163"/>
    </source>
</evidence>
<evidence type="ECO:0000256" key="1">
    <source>
        <dbReference type="ARBA" id="ARBA00023015"/>
    </source>
</evidence>
<dbReference type="EMBL" id="SMTK01000001">
    <property type="protein sequence ID" value="TDK28309.1"/>
    <property type="molecule type" value="Genomic_DNA"/>
</dbReference>
<accession>A0A4R5U3N1</accession>
<dbReference type="InterPro" id="IPR001647">
    <property type="entry name" value="HTH_TetR"/>
</dbReference>
<dbReference type="AlphaFoldDB" id="A0A4R5U3N1"/>
<keyword evidence="3" id="KW-0804">Transcription</keyword>
<dbReference type="Pfam" id="PF00440">
    <property type="entry name" value="TetR_N"/>
    <property type="match status" value="1"/>
</dbReference>
<evidence type="ECO:0000259" key="5">
    <source>
        <dbReference type="PROSITE" id="PS50977"/>
    </source>
</evidence>
<proteinExistence type="predicted"/>
<dbReference type="PANTHER" id="PTHR47506">
    <property type="entry name" value="TRANSCRIPTIONAL REGULATORY PROTEIN"/>
    <property type="match status" value="1"/>
</dbReference>